<reference evidence="2 3" key="1">
    <citation type="journal article" date="2023" name="Arcadia Sci">
        <title>De novo assembly of a long-read Amblyomma americanum tick genome.</title>
        <authorList>
            <person name="Chou S."/>
            <person name="Poskanzer K.E."/>
            <person name="Rollins M."/>
            <person name="Thuy-Boun P.S."/>
        </authorList>
    </citation>
    <scope>NUCLEOTIDE SEQUENCE [LARGE SCALE GENOMIC DNA]</scope>
    <source>
        <strain evidence="2">F_SG_1</strain>
        <tissue evidence="2">Salivary glands</tissue>
    </source>
</reference>
<keyword evidence="3" id="KW-1185">Reference proteome</keyword>
<organism evidence="2 3">
    <name type="scientific">Amblyomma americanum</name>
    <name type="common">Lone star tick</name>
    <dbReference type="NCBI Taxonomy" id="6943"/>
    <lineage>
        <taxon>Eukaryota</taxon>
        <taxon>Metazoa</taxon>
        <taxon>Ecdysozoa</taxon>
        <taxon>Arthropoda</taxon>
        <taxon>Chelicerata</taxon>
        <taxon>Arachnida</taxon>
        <taxon>Acari</taxon>
        <taxon>Parasitiformes</taxon>
        <taxon>Ixodida</taxon>
        <taxon>Ixodoidea</taxon>
        <taxon>Ixodidae</taxon>
        <taxon>Amblyomminae</taxon>
        <taxon>Amblyomma</taxon>
    </lineage>
</organism>
<keyword evidence="1" id="KW-0472">Membrane</keyword>
<evidence type="ECO:0008006" key="4">
    <source>
        <dbReference type="Google" id="ProtNLM"/>
    </source>
</evidence>
<evidence type="ECO:0000313" key="3">
    <source>
        <dbReference type="Proteomes" id="UP001321473"/>
    </source>
</evidence>
<evidence type="ECO:0000256" key="1">
    <source>
        <dbReference type="SAM" id="Phobius"/>
    </source>
</evidence>
<dbReference type="InterPro" id="IPR036259">
    <property type="entry name" value="MFS_trans_sf"/>
</dbReference>
<dbReference type="SUPFAM" id="SSF103473">
    <property type="entry name" value="MFS general substrate transporter"/>
    <property type="match status" value="1"/>
</dbReference>
<keyword evidence="1" id="KW-0812">Transmembrane</keyword>
<dbReference type="EMBL" id="JARKHS020029219">
    <property type="protein sequence ID" value="KAK8763563.1"/>
    <property type="molecule type" value="Genomic_DNA"/>
</dbReference>
<feature type="transmembrane region" description="Helical" evidence="1">
    <location>
        <begin position="120"/>
        <end position="141"/>
    </location>
</feature>
<feature type="transmembrane region" description="Helical" evidence="1">
    <location>
        <begin position="59"/>
        <end position="78"/>
    </location>
</feature>
<dbReference type="PANTHER" id="PTHR11360:SF303">
    <property type="entry name" value="MAJOR FACILITATOR SUPERFAMILY (MFS) PROFILE DOMAIN-CONTAINING PROTEIN"/>
    <property type="match status" value="1"/>
</dbReference>
<dbReference type="AlphaFoldDB" id="A0AAQ4DM73"/>
<dbReference type="GO" id="GO:0008028">
    <property type="term" value="F:monocarboxylic acid transmembrane transporter activity"/>
    <property type="evidence" value="ECO:0007669"/>
    <property type="project" value="TreeGrafter"/>
</dbReference>
<dbReference type="InterPro" id="IPR050327">
    <property type="entry name" value="Proton-linked_MCT"/>
</dbReference>
<keyword evidence="1" id="KW-1133">Transmembrane helix</keyword>
<feature type="transmembrane region" description="Helical" evidence="1">
    <location>
        <begin position="21"/>
        <end position="47"/>
    </location>
</feature>
<comment type="caution">
    <text evidence="2">The sequence shown here is derived from an EMBL/GenBank/DDBJ whole genome shotgun (WGS) entry which is preliminary data.</text>
</comment>
<sequence length="152" mass="16355">MAQRGPESVDVAKRRALTDRCWGVPFAVASSAFLLVMVSSCYGYLAVLFMEKYAINHEQVYRISSALIIAHSSAGILVSQLRRKLSVFQISLIGGFLASAGLVASAFAPSVGRMTFTFGVVYGTGIGIALLGLSLYLLIYFEEYRGTATAIL</sequence>
<protein>
    <recommendedName>
        <fullName evidence="4">Monocarboxylate transporter</fullName>
    </recommendedName>
</protein>
<evidence type="ECO:0000313" key="2">
    <source>
        <dbReference type="EMBL" id="KAK8763563.1"/>
    </source>
</evidence>
<feature type="transmembrane region" description="Helical" evidence="1">
    <location>
        <begin position="90"/>
        <end position="108"/>
    </location>
</feature>
<proteinExistence type="predicted"/>
<gene>
    <name evidence="2" type="ORF">V5799_033827</name>
</gene>
<accession>A0AAQ4DM73</accession>
<dbReference type="Proteomes" id="UP001321473">
    <property type="component" value="Unassembled WGS sequence"/>
</dbReference>
<name>A0AAQ4DM73_AMBAM</name>
<dbReference type="PANTHER" id="PTHR11360">
    <property type="entry name" value="MONOCARBOXYLATE TRANSPORTER"/>
    <property type="match status" value="1"/>
</dbReference>